<dbReference type="EMBL" id="JAEIOS010000013">
    <property type="protein sequence ID" value="MBI8989822.1"/>
    <property type="molecule type" value="Genomic_DNA"/>
</dbReference>
<dbReference type="RefSeq" id="WP_198738851.1">
    <property type="nucleotide sequence ID" value="NZ_JAEIOS010000013.1"/>
</dbReference>
<dbReference type="GO" id="GO:0005524">
    <property type="term" value="F:ATP binding"/>
    <property type="evidence" value="ECO:0007669"/>
    <property type="project" value="UniProtKB-KW"/>
</dbReference>
<dbReference type="PANTHER" id="PTHR24220:SF685">
    <property type="entry name" value="ABC TRANSPORTER RELATED"/>
    <property type="match status" value="1"/>
</dbReference>
<dbReference type="InterPro" id="IPR017911">
    <property type="entry name" value="MacB-like_ATP-bd"/>
</dbReference>
<dbReference type="Proteomes" id="UP000645966">
    <property type="component" value="Unassembled WGS sequence"/>
</dbReference>
<dbReference type="GO" id="GO:0005886">
    <property type="term" value="C:plasma membrane"/>
    <property type="evidence" value="ECO:0007669"/>
    <property type="project" value="TreeGrafter"/>
</dbReference>
<keyword evidence="2" id="KW-0547">Nucleotide-binding</keyword>
<accession>A0A934I7J9</accession>
<protein>
    <submittedName>
        <fullName evidence="5">ABC transporter ATP-binding protein</fullName>
    </submittedName>
</protein>
<feature type="domain" description="ABC transporter" evidence="4">
    <location>
        <begin position="7"/>
        <end position="232"/>
    </location>
</feature>
<gene>
    <name evidence="5" type="ORF">JDV75_08620</name>
</gene>
<dbReference type="Gene3D" id="3.40.50.300">
    <property type="entry name" value="P-loop containing nucleotide triphosphate hydrolases"/>
    <property type="match status" value="1"/>
</dbReference>
<name>A0A934I7J9_9CORY</name>
<dbReference type="PROSITE" id="PS50893">
    <property type="entry name" value="ABC_TRANSPORTER_2"/>
    <property type="match status" value="1"/>
</dbReference>
<evidence type="ECO:0000313" key="5">
    <source>
        <dbReference type="EMBL" id="MBI8989822.1"/>
    </source>
</evidence>
<evidence type="ECO:0000256" key="2">
    <source>
        <dbReference type="ARBA" id="ARBA00022741"/>
    </source>
</evidence>
<dbReference type="PROSITE" id="PS00211">
    <property type="entry name" value="ABC_TRANSPORTER_1"/>
    <property type="match status" value="1"/>
</dbReference>
<sequence>MTTSPILTLENVTRLHSDGPNTIAALENVSLSVAPGELVAVMGPSGSGKSTLLNVAGTLDAPDHGRVIINGRDTAGLSPTERAAIRRRDVGFVFQYYNLVPTLTVTENVALPLELDNVPRREARGAALAALEDIGQTELADRFPAEVSGGQAQRVAIARALVGERSLLLADEPTGALDTTTAESVMALLRSRIDAGAAGLLVTHEPRFAAYADRTIWLRDGQLVQPRTGSDAR</sequence>
<dbReference type="AlphaFoldDB" id="A0A934I7J9"/>
<proteinExistence type="predicted"/>
<dbReference type="SMART" id="SM00382">
    <property type="entry name" value="AAA"/>
    <property type="match status" value="1"/>
</dbReference>
<dbReference type="InterPro" id="IPR015854">
    <property type="entry name" value="ABC_transpr_LolD-like"/>
</dbReference>
<dbReference type="PANTHER" id="PTHR24220">
    <property type="entry name" value="IMPORT ATP-BINDING PROTEIN"/>
    <property type="match status" value="1"/>
</dbReference>
<keyword evidence="1" id="KW-0813">Transport</keyword>
<reference evidence="5" key="1">
    <citation type="submission" date="2020-12" db="EMBL/GenBank/DDBJ databases">
        <title>Genome public.</title>
        <authorList>
            <person name="Sun Q."/>
        </authorList>
    </citation>
    <scope>NUCLEOTIDE SEQUENCE</scope>
    <source>
        <strain evidence="5">CCM 8863</strain>
    </source>
</reference>
<dbReference type="FunFam" id="3.40.50.300:FF:000032">
    <property type="entry name" value="Export ABC transporter ATP-binding protein"/>
    <property type="match status" value="1"/>
</dbReference>
<dbReference type="Pfam" id="PF00005">
    <property type="entry name" value="ABC_tran"/>
    <property type="match status" value="1"/>
</dbReference>
<keyword evidence="6" id="KW-1185">Reference proteome</keyword>
<dbReference type="InterPro" id="IPR017871">
    <property type="entry name" value="ABC_transporter-like_CS"/>
</dbReference>
<keyword evidence="3 5" id="KW-0067">ATP-binding</keyword>
<dbReference type="InterPro" id="IPR027417">
    <property type="entry name" value="P-loop_NTPase"/>
</dbReference>
<dbReference type="InterPro" id="IPR003439">
    <property type="entry name" value="ABC_transporter-like_ATP-bd"/>
</dbReference>
<comment type="caution">
    <text evidence="5">The sequence shown here is derived from an EMBL/GenBank/DDBJ whole genome shotgun (WGS) entry which is preliminary data.</text>
</comment>
<evidence type="ECO:0000313" key="6">
    <source>
        <dbReference type="Proteomes" id="UP000645966"/>
    </source>
</evidence>
<evidence type="ECO:0000259" key="4">
    <source>
        <dbReference type="PROSITE" id="PS50893"/>
    </source>
</evidence>
<dbReference type="GO" id="GO:0022857">
    <property type="term" value="F:transmembrane transporter activity"/>
    <property type="evidence" value="ECO:0007669"/>
    <property type="project" value="UniProtKB-ARBA"/>
</dbReference>
<organism evidence="5 6">
    <name type="scientific">Corynebacterium meridianum</name>
    <dbReference type="NCBI Taxonomy" id="2765363"/>
    <lineage>
        <taxon>Bacteria</taxon>
        <taxon>Bacillati</taxon>
        <taxon>Actinomycetota</taxon>
        <taxon>Actinomycetes</taxon>
        <taxon>Mycobacteriales</taxon>
        <taxon>Corynebacteriaceae</taxon>
        <taxon>Corynebacterium</taxon>
    </lineage>
</organism>
<dbReference type="InterPro" id="IPR003593">
    <property type="entry name" value="AAA+_ATPase"/>
</dbReference>
<dbReference type="CDD" id="cd03255">
    <property type="entry name" value="ABC_MJ0796_LolCDE_FtsE"/>
    <property type="match status" value="1"/>
</dbReference>
<dbReference type="GO" id="GO:0016887">
    <property type="term" value="F:ATP hydrolysis activity"/>
    <property type="evidence" value="ECO:0007669"/>
    <property type="project" value="InterPro"/>
</dbReference>
<evidence type="ECO:0000256" key="3">
    <source>
        <dbReference type="ARBA" id="ARBA00022840"/>
    </source>
</evidence>
<evidence type="ECO:0000256" key="1">
    <source>
        <dbReference type="ARBA" id="ARBA00022448"/>
    </source>
</evidence>
<dbReference type="GO" id="GO:0098796">
    <property type="term" value="C:membrane protein complex"/>
    <property type="evidence" value="ECO:0007669"/>
    <property type="project" value="UniProtKB-ARBA"/>
</dbReference>
<dbReference type="SUPFAM" id="SSF52540">
    <property type="entry name" value="P-loop containing nucleoside triphosphate hydrolases"/>
    <property type="match status" value="1"/>
</dbReference>